<protein>
    <submittedName>
        <fullName evidence="3">Uncharacterized protein</fullName>
    </submittedName>
</protein>
<evidence type="ECO:0000256" key="2">
    <source>
        <dbReference type="SAM" id="Phobius"/>
    </source>
</evidence>
<sequence>MKDFFKCLDNCNNVSTIAEAEGKTSELCEPGSTFRMAIEICNKCIVEATGHQFVNGATVDVLNLIDEYLDFCHIGVTTSMDTYTMSDGRLGTVAYIMPVAEATTVSLSATALESPSLSTRSGLSNSSVTPVDSRSISPDSSSTKSSGNKSWIAGPILGSIIGVALILGTVVYIWRRRSRVTRPDGLEPPYGKAQLHSDCIPKSARETEAQVIHEMEGPSAQPVEKAANEVPAAELAAAGEM</sequence>
<dbReference type="EMBL" id="JAGMUV010000021">
    <property type="protein sequence ID" value="KAH7124510.1"/>
    <property type="molecule type" value="Genomic_DNA"/>
</dbReference>
<organism evidence="3 4">
    <name type="scientific">Dactylonectria macrodidyma</name>
    <dbReference type="NCBI Taxonomy" id="307937"/>
    <lineage>
        <taxon>Eukaryota</taxon>
        <taxon>Fungi</taxon>
        <taxon>Dikarya</taxon>
        <taxon>Ascomycota</taxon>
        <taxon>Pezizomycotina</taxon>
        <taxon>Sordariomycetes</taxon>
        <taxon>Hypocreomycetidae</taxon>
        <taxon>Hypocreales</taxon>
        <taxon>Nectriaceae</taxon>
        <taxon>Dactylonectria</taxon>
    </lineage>
</organism>
<keyword evidence="2" id="KW-1133">Transmembrane helix</keyword>
<evidence type="ECO:0000313" key="4">
    <source>
        <dbReference type="Proteomes" id="UP000738349"/>
    </source>
</evidence>
<accession>A0A9P9DRT0</accession>
<proteinExistence type="predicted"/>
<evidence type="ECO:0000313" key="3">
    <source>
        <dbReference type="EMBL" id="KAH7124510.1"/>
    </source>
</evidence>
<keyword evidence="2" id="KW-0472">Membrane</keyword>
<name>A0A9P9DRT0_9HYPO</name>
<dbReference type="AlphaFoldDB" id="A0A9P9DRT0"/>
<dbReference type="Proteomes" id="UP000738349">
    <property type="component" value="Unassembled WGS sequence"/>
</dbReference>
<feature type="compositionally biased region" description="Low complexity" evidence="1">
    <location>
        <begin position="228"/>
        <end position="241"/>
    </location>
</feature>
<keyword evidence="4" id="KW-1185">Reference proteome</keyword>
<reference evidence="3" key="1">
    <citation type="journal article" date="2021" name="Nat. Commun.">
        <title>Genetic determinants of endophytism in the Arabidopsis root mycobiome.</title>
        <authorList>
            <person name="Mesny F."/>
            <person name="Miyauchi S."/>
            <person name="Thiergart T."/>
            <person name="Pickel B."/>
            <person name="Atanasova L."/>
            <person name="Karlsson M."/>
            <person name="Huettel B."/>
            <person name="Barry K.W."/>
            <person name="Haridas S."/>
            <person name="Chen C."/>
            <person name="Bauer D."/>
            <person name="Andreopoulos W."/>
            <person name="Pangilinan J."/>
            <person name="LaButti K."/>
            <person name="Riley R."/>
            <person name="Lipzen A."/>
            <person name="Clum A."/>
            <person name="Drula E."/>
            <person name="Henrissat B."/>
            <person name="Kohler A."/>
            <person name="Grigoriev I.V."/>
            <person name="Martin F.M."/>
            <person name="Hacquard S."/>
        </authorList>
    </citation>
    <scope>NUCLEOTIDE SEQUENCE</scope>
    <source>
        <strain evidence="3">MPI-CAGE-AT-0147</strain>
    </source>
</reference>
<feature type="region of interest" description="Disordered" evidence="1">
    <location>
        <begin position="116"/>
        <end position="148"/>
    </location>
</feature>
<feature type="region of interest" description="Disordered" evidence="1">
    <location>
        <begin position="216"/>
        <end position="241"/>
    </location>
</feature>
<comment type="caution">
    <text evidence="3">The sequence shown here is derived from an EMBL/GenBank/DDBJ whole genome shotgun (WGS) entry which is preliminary data.</text>
</comment>
<gene>
    <name evidence="3" type="ORF">EDB81DRAFT_889955</name>
</gene>
<feature type="transmembrane region" description="Helical" evidence="2">
    <location>
        <begin position="151"/>
        <end position="174"/>
    </location>
</feature>
<dbReference type="OrthoDB" id="5414836at2759"/>
<keyword evidence="2" id="KW-0812">Transmembrane</keyword>
<evidence type="ECO:0000256" key="1">
    <source>
        <dbReference type="SAM" id="MobiDB-lite"/>
    </source>
</evidence>